<evidence type="ECO:0000313" key="6">
    <source>
        <dbReference type="Proteomes" id="UP001237207"/>
    </source>
</evidence>
<comment type="similarity">
    <text evidence="2">Belongs to the BshC family.</text>
</comment>
<evidence type="ECO:0000259" key="3">
    <source>
        <dbReference type="Pfam" id="PF10079"/>
    </source>
</evidence>
<organism evidence="5 6">
    <name type="scientific">Oikeobacillus pervagus</name>
    <dbReference type="NCBI Taxonomy" id="1325931"/>
    <lineage>
        <taxon>Bacteria</taxon>
        <taxon>Bacillati</taxon>
        <taxon>Bacillota</taxon>
        <taxon>Bacilli</taxon>
        <taxon>Bacillales</taxon>
        <taxon>Bacillaceae</taxon>
        <taxon>Oikeobacillus</taxon>
    </lineage>
</organism>
<dbReference type="NCBIfam" id="TIGR03998">
    <property type="entry name" value="thiol_BshC"/>
    <property type="match status" value="1"/>
</dbReference>
<dbReference type="EMBL" id="JAUSUC010000016">
    <property type="protein sequence ID" value="MDQ0215232.1"/>
    <property type="molecule type" value="Genomic_DNA"/>
</dbReference>
<comment type="caution">
    <text evidence="5">The sequence shown here is derived from an EMBL/GenBank/DDBJ whole genome shotgun (WGS) entry which is preliminary data.</text>
</comment>
<dbReference type="HAMAP" id="MF_01867">
    <property type="entry name" value="BshC"/>
    <property type="match status" value="1"/>
</dbReference>
<keyword evidence="6" id="KW-1185">Reference proteome</keyword>
<dbReference type="InterPro" id="IPR011199">
    <property type="entry name" value="Bacillithiol_biosynth_BshC"/>
</dbReference>
<dbReference type="Proteomes" id="UP001237207">
    <property type="component" value="Unassembled WGS sequence"/>
</dbReference>
<evidence type="ECO:0000256" key="1">
    <source>
        <dbReference type="ARBA" id="ARBA00022598"/>
    </source>
</evidence>
<dbReference type="GO" id="GO:0016874">
    <property type="term" value="F:ligase activity"/>
    <property type="evidence" value="ECO:0007669"/>
    <property type="project" value="UniProtKB-UniRule"/>
</dbReference>
<dbReference type="InterPro" id="IPR055398">
    <property type="entry name" value="Rossmann-like_BshC"/>
</dbReference>
<accession>A0AAJ1T139</accession>
<dbReference type="InterPro" id="IPR055399">
    <property type="entry name" value="CC_BshC"/>
</dbReference>
<reference evidence="5" key="1">
    <citation type="submission" date="2023-07" db="EMBL/GenBank/DDBJ databases">
        <title>Genomic Encyclopedia of Type Strains, Phase IV (KMG-IV): sequencing the most valuable type-strain genomes for metagenomic binning, comparative biology and taxonomic classification.</title>
        <authorList>
            <person name="Goeker M."/>
        </authorList>
    </citation>
    <scope>NUCLEOTIDE SEQUENCE</scope>
    <source>
        <strain evidence="5">DSM 23947</strain>
    </source>
</reference>
<dbReference type="Pfam" id="PF10079">
    <property type="entry name" value="Rossmann-like_BshC"/>
    <property type="match status" value="1"/>
</dbReference>
<dbReference type="EC" id="6.-.-.-" evidence="2"/>
<proteinExistence type="inferred from homology"/>
<evidence type="ECO:0000313" key="5">
    <source>
        <dbReference type="EMBL" id="MDQ0215232.1"/>
    </source>
</evidence>
<feature type="domain" description="Bacillithiol biosynthesis BshC C-terminal coiled-coil" evidence="4">
    <location>
        <begin position="383"/>
        <end position="541"/>
    </location>
</feature>
<comment type="function">
    <text evidence="2">Involved in bacillithiol (BSH) biosynthesis. May catalyze the last step of the pathway, the addition of cysteine to glucosamine malate (GlcN-Mal) to generate BSH.</text>
</comment>
<dbReference type="RefSeq" id="WP_307257227.1">
    <property type="nucleotide sequence ID" value="NZ_JAUSUC010000016.1"/>
</dbReference>
<keyword evidence="1 2" id="KW-0436">Ligase</keyword>
<dbReference type="Pfam" id="PF24850">
    <property type="entry name" value="CC_BshC"/>
    <property type="match status" value="1"/>
</dbReference>
<dbReference type="AlphaFoldDB" id="A0AAJ1T139"/>
<feature type="domain" description="Bacillithiol biosynthesis BshC N-terminal Rossmann-like" evidence="3">
    <location>
        <begin position="1"/>
        <end position="381"/>
    </location>
</feature>
<sequence>MNLASLSIPAINRFASHYINKQTSVTGFFHYPLTNTEEFNQRVEDLKNREFHRQELATCIEEYMKWMPKSPKVQHSIEKLKMPNSTVVIGGQQAGLLTGPLYTIHKILSIIKLAEEQEKNLQIPVVPVFWIAGEDHDFQEVNHVFVEKNSRMEKSIYPERLVEKRMVSDILFNKDQMNQWIREVISYFGETDHTKKLIQLMDEAIQQTETMTELFSYIISELFKDSGLLLIDAAFPPLRRLEKPFFEQLITNNQLLNQKVLSQQADIKRTGFSPAIEFSDNAANLFIYHDHERILLEYDDSTKSFIGKNGEASWTQEEFMQLLERSPEKFSNNVVTRPLMQEWLFPTLAFIAGPGEIAYWAELKQAFEFFHMKMPPIVPRLNVTILERDKEKYIKEFQLEIENVLSEGVEREKQQYWETVKEEGLHDLVEQTATQLFYQYQEIQKRAEELDKGLLPIIEKNLKIHHHQLEYLKQKTDQLIEKQHEVVLNRYDQVNCSLRPNNGPQERVWNVFYFLNQYGLDFIDELLQFSYPFDGSHQLIRI</sequence>
<evidence type="ECO:0000259" key="4">
    <source>
        <dbReference type="Pfam" id="PF24850"/>
    </source>
</evidence>
<evidence type="ECO:0000256" key="2">
    <source>
        <dbReference type="HAMAP-Rule" id="MF_01867"/>
    </source>
</evidence>
<gene>
    <name evidence="2" type="primary">bshC</name>
    <name evidence="5" type="ORF">J2S13_001632</name>
</gene>
<dbReference type="PIRSF" id="PIRSF012535">
    <property type="entry name" value="UCP012535"/>
    <property type="match status" value="1"/>
</dbReference>
<name>A0AAJ1T139_9BACI</name>
<protein>
    <recommendedName>
        <fullName evidence="2">Putative cysteine ligase BshC</fullName>
        <ecNumber evidence="2">6.-.-.-</ecNumber>
    </recommendedName>
</protein>